<protein>
    <recommendedName>
        <fullName evidence="4">Lipoprotein</fullName>
    </recommendedName>
</protein>
<dbReference type="AlphaFoldDB" id="A0A1H6QA67"/>
<organism evidence="2 3">
    <name type="scientific">Allopseudospirillum japonicum</name>
    <dbReference type="NCBI Taxonomy" id="64971"/>
    <lineage>
        <taxon>Bacteria</taxon>
        <taxon>Pseudomonadati</taxon>
        <taxon>Pseudomonadota</taxon>
        <taxon>Gammaproteobacteria</taxon>
        <taxon>Oceanospirillales</taxon>
        <taxon>Oceanospirillaceae</taxon>
        <taxon>Allopseudospirillum</taxon>
    </lineage>
</organism>
<evidence type="ECO:0000313" key="3">
    <source>
        <dbReference type="Proteomes" id="UP000242999"/>
    </source>
</evidence>
<dbReference type="PROSITE" id="PS51257">
    <property type="entry name" value="PROKAR_LIPOPROTEIN"/>
    <property type="match status" value="1"/>
</dbReference>
<sequence>MSKLKLIGSFLLLPLMSACSPVESFSQYILDKEMCQALAENGDQIKNLADYQQKLGTLIEDFASFAEKFGFDEVAQEVLEEYQQMADHLEAMPVKDAESFIKDQC</sequence>
<gene>
    <name evidence="2" type="ORF">SAMN05421831_101180</name>
</gene>
<feature type="signal peptide" evidence="1">
    <location>
        <begin position="1"/>
        <end position="20"/>
    </location>
</feature>
<feature type="chain" id="PRO_5017363633" description="Lipoprotein" evidence="1">
    <location>
        <begin position="21"/>
        <end position="105"/>
    </location>
</feature>
<accession>A0A1H6QA67</accession>
<keyword evidence="1" id="KW-0732">Signal</keyword>
<name>A0A1H6QA67_9GAMM</name>
<evidence type="ECO:0000256" key="1">
    <source>
        <dbReference type="SAM" id="SignalP"/>
    </source>
</evidence>
<keyword evidence="3" id="KW-1185">Reference proteome</keyword>
<evidence type="ECO:0008006" key="4">
    <source>
        <dbReference type="Google" id="ProtNLM"/>
    </source>
</evidence>
<dbReference type="Proteomes" id="UP000242999">
    <property type="component" value="Unassembled WGS sequence"/>
</dbReference>
<dbReference type="RefSeq" id="WP_093307951.1">
    <property type="nucleotide sequence ID" value="NZ_FNYH01000001.1"/>
</dbReference>
<evidence type="ECO:0000313" key="2">
    <source>
        <dbReference type="EMBL" id="SEI38736.1"/>
    </source>
</evidence>
<proteinExistence type="predicted"/>
<reference evidence="3" key="1">
    <citation type="submission" date="2016-10" db="EMBL/GenBank/DDBJ databases">
        <authorList>
            <person name="Varghese N."/>
            <person name="Submissions S."/>
        </authorList>
    </citation>
    <scope>NUCLEOTIDE SEQUENCE [LARGE SCALE GENOMIC DNA]</scope>
    <source>
        <strain evidence="3">DSM 7165</strain>
    </source>
</reference>
<dbReference type="STRING" id="64971.SAMN05421831_101180"/>
<dbReference type="EMBL" id="FNYH01000001">
    <property type="protein sequence ID" value="SEI38736.1"/>
    <property type="molecule type" value="Genomic_DNA"/>
</dbReference>